<dbReference type="SUPFAM" id="SSF48366">
    <property type="entry name" value="Ras GEF"/>
    <property type="match status" value="1"/>
</dbReference>
<dbReference type="InterPro" id="IPR000651">
    <property type="entry name" value="Ras-like_Gua-exchang_fac_N"/>
</dbReference>
<dbReference type="CDD" id="cd00153">
    <property type="entry name" value="RA_RalGDS_like"/>
    <property type="match status" value="1"/>
</dbReference>
<sequence length="1083" mass="122710">MNFSNTTSSSSSSYMCPTKSNKKIAVKVLKSPQNPTYQTTAKNQDFHLYQTVDQLQQQQQPLQQKALMPPLDHATHIISHQHHCKHHHKHHLPQQPQSLPLYHQYEYQPSYETQAQRLSQAASELQHQKQQLQQELQQHFHYNEYTNQNSFFYFDRKLSSTALSSPDSPLTSVTTPTNQTPLHQKFSCHSSPQTPKHYHQHHTAPKCLTQRQSSTPCCMRSASPPPAPTGGRQSKATSTPDRMAKTPTSSLTKPKKWRRPFSSYHSCDDLDATNNATNLNKSKNSTNDHHHSSPHQNSNEKMVVASLKYLCACTGATLRNLSKRTKDLHKKNCYSYVKPTWRVWGEEKDTDIIYTVYLKKVCYHRPTPSAANPDSEDDISYLEWEMVRVRFVKAATLERLVEALATDDGELESTFINVFLNTYRTFSTSKEVLGLFIKRFNTLTEKQRIEDIKHKDDVDYDPSATVHEQHKKTLVSVWKMWLNGFPEDWNEENLRYLITFTSKHLPNSDLHSRALNQLEMILRQQVYSKKSLPPWLGDQFADLYLAPEFQRRACFLETYRFPRIDVRHFAEQLTRMDCDLFKKVISHQCLGATWSRRSQGCCETVVATVTQFNEVLYRVITSILIERALEPQERAVYIAVWIDIAQELRLLKNFSSLKAIVTGLNSSAIYRLSKIWSVLPKEKLEIFQELARICSEDNNASVQRELLIREGTAKFAETVGENDRHMQKIIQKQSTHTSHGTIPYLGTFLTDLTMIHQANPDTVGEDNLINFEKKRKEFEVLAKIKLLQGAANTYNLEEDPLFNRWFYSMPVLTEEDAHTLSYQLEPPPPTAPRKSNTSSNMSSANSSILGHRKTDSIASNSSSGAGSQFYCEISSHNSSRHNSLDREAHNNHMSATSSVSNLSLDSSNSGGGLNKSKMIHSQSSNGLLRSSHGSTSGSHTPTHVGSPLINAQVVNSPGANADFYIVKITLESETMPQDGIVVYKSMMVKNNERTPQVIRNALMKLGIEDDADNYTLAQRLPDKDVDLPRNANVFYAVVVNKNFELRFILKPNPERMTNGGGSGVGGGIHGSSGGSRSSRSSNS</sequence>
<dbReference type="Pfam" id="PF00618">
    <property type="entry name" value="RasGEF_N"/>
    <property type="match status" value="1"/>
</dbReference>
<feature type="region of interest" description="Disordered" evidence="4">
    <location>
        <begin position="891"/>
        <end position="946"/>
    </location>
</feature>
<organism evidence="8">
    <name type="scientific">Musca domestica</name>
    <name type="common">House fly</name>
    <dbReference type="NCBI Taxonomy" id="7370"/>
    <lineage>
        <taxon>Eukaryota</taxon>
        <taxon>Metazoa</taxon>
        <taxon>Ecdysozoa</taxon>
        <taxon>Arthropoda</taxon>
        <taxon>Hexapoda</taxon>
        <taxon>Insecta</taxon>
        <taxon>Pterygota</taxon>
        <taxon>Neoptera</taxon>
        <taxon>Endopterygota</taxon>
        <taxon>Diptera</taxon>
        <taxon>Brachycera</taxon>
        <taxon>Muscomorpha</taxon>
        <taxon>Muscoidea</taxon>
        <taxon>Muscidae</taxon>
        <taxon>Musca</taxon>
    </lineage>
</organism>
<dbReference type="GO" id="GO:0007265">
    <property type="term" value="P:Ras protein signal transduction"/>
    <property type="evidence" value="ECO:0007669"/>
    <property type="project" value="TreeGrafter"/>
</dbReference>
<keyword evidence="1 2" id="KW-0344">Guanine-nucleotide releasing factor</keyword>
<feature type="compositionally biased region" description="Low complexity" evidence="4">
    <location>
        <begin position="930"/>
        <end position="946"/>
    </location>
</feature>
<dbReference type="eggNOG" id="KOG3629">
    <property type="taxonomic scope" value="Eukaryota"/>
</dbReference>
<dbReference type="Pfam" id="PF00788">
    <property type="entry name" value="RA"/>
    <property type="match status" value="1"/>
</dbReference>
<dbReference type="KEGG" id="mde:101891529"/>
<gene>
    <name evidence="8" type="primary">101891529</name>
    <name evidence="10" type="synonym">LOC101891529</name>
</gene>
<feature type="coiled-coil region" evidence="3">
    <location>
        <begin position="111"/>
        <end position="138"/>
    </location>
</feature>
<dbReference type="InterPro" id="IPR001895">
    <property type="entry name" value="RASGEF_cat_dom"/>
</dbReference>
<dbReference type="PROSITE" id="PS50212">
    <property type="entry name" value="RASGEF_NTER"/>
    <property type="match status" value="1"/>
</dbReference>
<feature type="region of interest" description="Disordered" evidence="4">
    <location>
        <begin position="163"/>
        <end position="258"/>
    </location>
</feature>
<name>A0A1I8MUF2_MUSDO</name>
<feature type="domain" description="Ras-GEF" evidence="5">
    <location>
        <begin position="565"/>
        <end position="827"/>
    </location>
</feature>
<dbReference type="OrthoDB" id="26687at2759"/>
<feature type="compositionally biased region" description="Polar residues" evidence="4">
    <location>
        <begin position="275"/>
        <end position="285"/>
    </location>
</feature>
<feature type="region of interest" description="Disordered" evidence="4">
    <location>
        <begin position="821"/>
        <end position="862"/>
    </location>
</feature>
<evidence type="ECO:0000259" key="5">
    <source>
        <dbReference type="PROSITE" id="PS50009"/>
    </source>
</evidence>
<feature type="compositionally biased region" description="Low complexity" evidence="4">
    <location>
        <begin position="897"/>
        <end position="908"/>
    </location>
</feature>
<evidence type="ECO:0000313" key="9">
    <source>
        <dbReference type="Proteomes" id="UP001652621"/>
    </source>
</evidence>
<dbReference type="PROSITE" id="PS50200">
    <property type="entry name" value="RA"/>
    <property type="match status" value="1"/>
</dbReference>
<dbReference type="SMART" id="SM00147">
    <property type="entry name" value="RasGEF"/>
    <property type="match status" value="1"/>
</dbReference>
<feature type="compositionally biased region" description="Low complexity" evidence="4">
    <location>
        <begin position="1074"/>
        <end position="1083"/>
    </location>
</feature>
<reference evidence="10" key="2">
    <citation type="submission" date="2025-04" db="UniProtKB">
        <authorList>
            <consortium name="RefSeq"/>
        </authorList>
    </citation>
    <scope>IDENTIFICATION</scope>
    <source>
        <strain evidence="10">Aabys</strain>
    </source>
</reference>
<evidence type="ECO:0000256" key="4">
    <source>
        <dbReference type="SAM" id="MobiDB-lite"/>
    </source>
</evidence>
<dbReference type="VEuPathDB" id="VectorBase:MDOA008539"/>
<dbReference type="PROSITE" id="PS50009">
    <property type="entry name" value="RASGEF_CAT"/>
    <property type="match status" value="1"/>
</dbReference>
<dbReference type="InterPro" id="IPR029071">
    <property type="entry name" value="Ubiquitin-like_domsf"/>
</dbReference>
<dbReference type="Pfam" id="PF00617">
    <property type="entry name" value="RasGEF"/>
    <property type="match status" value="1"/>
</dbReference>
<dbReference type="InterPro" id="IPR036964">
    <property type="entry name" value="RASGEF_cat_dom_sf"/>
</dbReference>
<evidence type="ECO:0000313" key="8">
    <source>
        <dbReference type="EnsemblMetazoa" id="MDOA008539-PA"/>
    </source>
</evidence>
<dbReference type="GO" id="GO:0005886">
    <property type="term" value="C:plasma membrane"/>
    <property type="evidence" value="ECO:0007669"/>
    <property type="project" value="TreeGrafter"/>
</dbReference>
<evidence type="ECO:0000256" key="2">
    <source>
        <dbReference type="PROSITE-ProRule" id="PRU00168"/>
    </source>
</evidence>
<keyword evidence="3" id="KW-0175">Coiled coil</keyword>
<proteinExistence type="predicted"/>
<accession>A0A1I8MUF2</accession>
<feature type="compositionally biased region" description="Polar residues" evidence="4">
    <location>
        <begin position="919"/>
        <end position="928"/>
    </location>
</feature>
<dbReference type="SUPFAM" id="SSF54236">
    <property type="entry name" value="Ubiquitin-like"/>
    <property type="match status" value="1"/>
</dbReference>
<dbReference type="STRING" id="7370.A0A1I8MUF2"/>
<evidence type="ECO:0000256" key="3">
    <source>
        <dbReference type="SAM" id="Coils"/>
    </source>
</evidence>
<evidence type="ECO:0000256" key="1">
    <source>
        <dbReference type="ARBA" id="ARBA00022658"/>
    </source>
</evidence>
<feature type="region of interest" description="Disordered" evidence="4">
    <location>
        <begin position="1054"/>
        <end position="1083"/>
    </location>
</feature>
<dbReference type="GO" id="GO:0005085">
    <property type="term" value="F:guanyl-nucleotide exchange factor activity"/>
    <property type="evidence" value="ECO:0007669"/>
    <property type="project" value="UniProtKB-KW"/>
</dbReference>
<dbReference type="PANTHER" id="PTHR23113:SF312">
    <property type="entry name" value="RAL GUANINE NUCLEOTIDE DISSOCIATION STIMULATOR-LIKE, ISOFORM E"/>
    <property type="match status" value="1"/>
</dbReference>
<evidence type="ECO:0000313" key="10">
    <source>
        <dbReference type="RefSeq" id="XP_005183528.1"/>
    </source>
</evidence>
<protein>
    <submittedName>
        <fullName evidence="10">Ral guanine nucleotide dissociation stimulator-like 1 isoform X1</fullName>
    </submittedName>
</protein>
<dbReference type="Gene3D" id="1.10.840.10">
    <property type="entry name" value="Ras guanine-nucleotide exchange factors catalytic domain"/>
    <property type="match status" value="1"/>
</dbReference>
<evidence type="ECO:0000259" key="7">
    <source>
        <dbReference type="PROSITE" id="PS50212"/>
    </source>
</evidence>
<dbReference type="CDD" id="cd00155">
    <property type="entry name" value="RasGEF"/>
    <property type="match status" value="1"/>
</dbReference>
<dbReference type="Gene3D" id="1.20.870.10">
    <property type="entry name" value="Son of sevenless (SoS) protein Chain: S domain 1"/>
    <property type="match status" value="1"/>
</dbReference>
<dbReference type="SMART" id="SM00229">
    <property type="entry name" value="RasGEFN"/>
    <property type="match status" value="1"/>
</dbReference>
<feature type="compositionally biased region" description="Polar residues" evidence="4">
    <location>
        <begin position="231"/>
        <end position="240"/>
    </location>
</feature>
<dbReference type="PROSITE" id="PS00720">
    <property type="entry name" value="RASGEF"/>
    <property type="match status" value="1"/>
</dbReference>
<dbReference type="AlphaFoldDB" id="A0A1I8MUF2"/>
<dbReference type="VEuPathDB" id="VectorBase:MDOMA2_019416"/>
<dbReference type="InterPro" id="IPR019804">
    <property type="entry name" value="Ras_G-nucl-exch_fac_CS"/>
</dbReference>
<feature type="compositionally biased region" description="Low complexity" evidence="4">
    <location>
        <begin position="835"/>
        <end position="847"/>
    </location>
</feature>
<feature type="region of interest" description="Disordered" evidence="4">
    <location>
        <begin position="275"/>
        <end position="298"/>
    </location>
</feature>
<feature type="compositionally biased region" description="Polar residues" evidence="4">
    <location>
        <begin position="163"/>
        <end position="194"/>
    </location>
</feature>
<feature type="compositionally biased region" description="Gly residues" evidence="4">
    <location>
        <begin position="1058"/>
        <end position="1073"/>
    </location>
</feature>
<dbReference type="InterPro" id="IPR023578">
    <property type="entry name" value="Ras_GEF_dom_sf"/>
</dbReference>
<dbReference type="InterPro" id="IPR008937">
    <property type="entry name" value="Ras-like_GEF"/>
</dbReference>
<dbReference type="EnsemblMetazoa" id="MDOA008539-RA">
    <property type="protein sequence ID" value="MDOA008539-PA"/>
    <property type="gene ID" value="MDOA008539"/>
</dbReference>
<dbReference type="RefSeq" id="XP_005183528.1">
    <property type="nucleotide sequence ID" value="XM_005183471.3"/>
</dbReference>
<dbReference type="PANTHER" id="PTHR23113">
    <property type="entry name" value="GUANINE NUCLEOTIDE EXCHANGE FACTOR"/>
    <property type="match status" value="1"/>
</dbReference>
<keyword evidence="9" id="KW-1185">Reference proteome</keyword>
<reference evidence="8" key="1">
    <citation type="submission" date="2020-05" db="UniProtKB">
        <authorList>
            <consortium name="EnsemblMetazoa"/>
        </authorList>
    </citation>
    <scope>IDENTIFICATION</scope>
    <source>
        <strain evidence="8">Aabys</strain>
    </source>
</reference>
<dbReference type="Proteomes" id="UP001652621">
    <property type="component" value="Unplaced"/>
</dbReference>
<dbReference type="Gene3D" id="3.10.20.90">
    <property type="entry name" value="Phosphatidylinositol 3-kinase Catalytic Subunit, Chain A, domain 1"/>
    <property type="match status" value="1"/>
</dbReference>
<feature type="domain" description="N-terminal Ras-GEF" evidence="7">
    <location>
        <begin position="388"/>
        <end position="526"/>
    </location>
</feature>
<dbReference type="InterPro" id="IPR000159">
    <property type="entry name" value="RA_dom"/>
</dbReference>
<evidence type="ECO:0000259" key="6">
    <source>
        <dbReference type="PROSITE" id="PS50200"/>
    </source>
</evidence>
<dbReference type="CDD" id="cd06224">
    <property type="entry name" value="REM"/>
    <property type="match status" value="1"/>
</dbReference>
<feature type="domain" description="Ras-associating" evidence="6">
    <location>
        <begin position="962"/>
        <end position="1054"/>
    </location>
</feature>